<organism evidence="2 3">
    <name type="scientific">Maledivibacter halophilus</name>
    <dbReference type="NCBI Taxonomy" id="36842"/>
    <lineage>
        <taxon>Bacteria</taxon>
        <taxon>Bacillati</taxon>
        <taxon>Bacillota</taxon>
        <taxon>Clostridia</taxon>
        <taxon>Peptostreptococcales</taxon>
        <taxon>Caminicellaceae</taxon>
        <taxon>Maledivibacter</taxon>
    </lineage>
</organism>
<gene>
    <name evidence="2" type="ORF">SAMN02194393_00883</name>
</gene>
<dbReference type="OrthoDB" id="411361at2"/>
<evidence type="ECO:0000259" key="1">
    <source>
        <dbReference type="Pfam" id="PF13243"/>
    </source>
</evidence>
<dbReference type="InterPro" id="IPR032696">
    <property type="entry name" value="SQ_cyclase_C"/>
</dbReference>
<dbReference type="Pfam" id="PF13243">
    <property type="entry name" value="SQHop_cyclase_C"/>
    <property type="match status" value="1"/>
</dbReference>
<dbReference type="AlphaFoldDB" id="A0A1T5J3I3"/>
<dbReference type="SUPFAM" id="SSF48239">
    <property type="entry name" value="Terpenoid cyclases/Protein prenyltransferases"/>
    <property type="match status" value="1"/>
</dbReference>
<dbReference type="GO" id="GO:0016740">
    <property type="term" value="F:transferase activity"/>
    <property type="evidence" value="ECO:0007669"/>
    <property type="project" value="UniProtKB-KW"/>
</dbReference>
<dbReference type="STRING" id="36842.SAMN02194393_00883"/>
<dbReference type="Proteomes" id="UP000190285">
    <property type="component" value="Unassembled WGS sequence"/>
</dbReference>
<sequence length="487" mass="55177">MLNKSKNKKGLNLALVLLTIILIFNLFTVSIYAQSVKITKEELREIAQKTIDYYQDRYKEREFKGILDWPAFGLFGFEEDVSGEKWTTEDGKNGAYWREQQVKEGIGLRSSASTDYQRTIIGVCSAGKNPRDFGGINLVEKVKSTLLPSGKFADSLEDNTTGEPVGEDLINAHIFGIISLYCAGEPIPNRDKVLKWLVDKQHPDGGFTYDVKYFEDPEDYYLIDSDIDMTASALMALGILGEDQFNEVVQKALNFLHERQLDNGGFDSWGTINPESCSWVILGLNSIGENPVGEKWTKENGNNPVTAMLEFQLEDGSFTHVLSKYGNYRISSNAMATEQGLYGMASAYNEKSLFKMLHEKYRPEAEKHLFTDYKPGDFGFKEAMDLVYKYELSGHLDGTFKPNDPIKKLELGKILSDENYSTNENITGEEFIMAIIKNVNLEENSFEGYFKLAHEKGFVYENFNPNKPVTRAQCAWSIKRLRESQGL</sequence>
<evidence type="ECO:0000313" key="3">
    <source>
        <dbReference type="Proteomes" id="UP000190285"/>
    </source>
</evidence>
<name>A0A1T5J3I3_9FIRM</name>
<evidence type="ECO:0000313" key="2">
    <source>
        <dbReference type="EMBL" id="SKC45842.1"/>
    </source>
</evidence>
<dbReference type="InterPro" id="IPR008930">
    <property type="entry name" value="Terpenoid_cyclase/PrenylTrfase"/>
</dbReference>
<feature type="domain" description="Squalene cyclase C-terminal" evidence="1">
    <location>
        <begin position="226"/>
        <end position="337"/>
    </location>
</feature>
<dbReference type="Gene3D" id="1.50.10.20">
    <property type="match status" value="1"/>
</dbReference>
<protein>
    <submittedName>
        <fullName evidence="2">Prenyltransferase, beta subunit</fullName>
    </submittedName>
</protein>
<keyword evidence="3" id="KW-1185">Reference proteome</keyword>
<dbReference type="EMBL" id="FUZT01000002">
    <property type="protein sequence ID" value="SKC45842.1"/>
    <property type="molecule type" value="Genomic_DNA"/>
</dbReference>
<reference evidence="3" key="1">
    <citation type="submission" date="2017-02" db="EMBL/GenBank/DDBJ databases">
        <authorList>
            <person name="Varghese N."/>
            <person name="Submissions S."/>
        </authorList>
    </citation>
    <scope>NUCLEOTIDE SEQUENCE [LARGE SCALE GENOMIC DNA]</scope>
    <source>
        <strain evidence="3">M1</strain>
    </source>
</reference>
<keyword evidence="2" id="KW-0808">Transferase</keyword>
<dbReference type="RefSeq" id="WP_079489657.1">
    <property type="nucleotide sequence ID" value="NZ_FUZT01000002.1"/>
</dbReference>
<dbReference type="CDD" id="cd00688">
    <property type="entry name" value="ISOPREN_C2_like"/>
    <property type="match status" value="1"/>
</dbReference>
<proteinExistence type="predicted"/>
<accession>A0A1T5J3I3</accession>